<evidence type="ECO:0000313" key="2">
    <source>
        <dbReference type="Proteomes" id="UP000509626"/>
    </source>
</evidence>
<name>A0A7D5Q9U7_9EURY</name>
<keyword evidence="2" id="KW-1185">Reference proteome</keyword>
<dbReference type="GeneID" id="56037770"/>
<dbReference type="NCBIfam" id="TIGR03184">
    <property type="entry name" value="DNA_S_dndE"/>
    <property type="match status" value="1"/>
</dbReference>
<sequence>MSKEFNRVQIGSDATTRLRMLKGDTQITPNFLCRIGLCYSLNEPRPPNPAQYDSDGQTFNRYTLLGEHDALYMAMLKERLLQEGLDPEEDLEDQFVAHLNRGVIRVFGNIDNLDDFYNLIPNGLKETSVDAAGDAE</sequence>
<dbReference type="InterPro" id="IPR038472">
    <property type="entry name" value="DndE_sf"/>
</dbReference>
<dbReference type="OrthoDB" id="191422at2157"/>
<dbReference type="AlphaFoldDB" id="A0A7D5Q9U7"/>
<dbReference type="RefSeq" id="WP_179268601.1">
    <property type="nucleotide sequence ID" value="NZ_CP058579.1"/>
</dbReference>
<dbReference type="Pfam" id="PF08870">
    <property type="entry name" value="DndE"/>
    <property type="match status" value="1"/>
</dbReference>
<proteinExistence type="predicted"/>
<dbReference type="Proteomes" id="UP000509626">
    <property type="component" value="Chromosome"/>
</dbReference>
<dbReference type="Gene3D" id="1.10.1220.160">
    <property type="entry name" value="DNA sulphur modification protein DndE"/>
    <property type="match status" value="1"/>
</dbReference>
<gene>
    <name evidence="1" type="primary">dndE</name>
    <name evidence="1" type="ORF">HUG12_09885</name>
</gene>
<organism evidence="1 2">
    <name type="scientific">Halorarum salinum</name>
    <dbReference type="NCBI Taxonomy" id="2743089"/>
    <lineage>
        <taxon>Archaea</taxon>
        <taxon>Methanobacteriati</taxon>
        <taxon>Methanobacteriota</taxon>
        <taxon>Stenosarchaea group</taxon>
        <taxon>Halobacteria</taxon>
        <taxon>Halobacteriales</taxon>
        <taxon>Haloferacaceae</taxon>
        <taxon>Halorarum</taxon>
    </lineage>
</organism>
<protein>
    <submittedName>
        <fullName evidence="1">DNA sulfur modification protein DndE</fullName>
    </submittedName>
</protein>
<dbReference type="REBASE" id="409368">
    <property type="entry name" value="M.HspHJ31DndEP"/>
</dbReference>
<evidence type="ECO:0000313" key="1">
    <source>
        <dbReference type="EMBL" id="QLG62016.1"/>
    </source>
</evidence>
<dbReference type="EMBL" id="CP058579">
    <property type="protein sequence ID" value="QLG62016.1"/>
    <property type="molecule type" value="Genomic_DNA"/>
</dbReference>
<accession>A0A7D5Q9U7</accession>
<dbReference type="KEGG" id="halu:HUG12_09885"/>
<dbReference type="InterPro" id="IPR014969">
    <property type="entry name" value="DNA_S_DndE"/>
</dbReference>
<reference evidence="1 2" key="1">
    <citation type="submission" date="2020-06" db="EMBL/GenBank/DDBJ databases">
        <title>NJ-3-1, isolated from saline soil.</title>
        <authorList>
            <person name="Cui H.L."/>
            <person name="Shi X."/>
        </authorList>
    </citation>
    <scope>NUCLEOTIDE SEQUENCE [LARGE SCALE GENOMIC DNA]</scope>
    <source>
        <strain evidence="1 2">NJ-3-1</strain>
    </source>
</reference>